<sequence>MSADLDAGLNDQGDVEDDEGDYSVYPHMDGIKCSMSWKLGSYGERGALSDDMIESLAERFDLPFKLVRELSVLLGNCLNNDDDIAINLTEVRRSQAIERGQKYLKQLLRKAKQSSIGPQELRNALGSLSTYFASTPEDADLLPQVLDKLETATALTQDVINDIRRIHGTPGAIAEMSPRDKRFSRDKRRQYIVESCCYIWKDAGRPLTYTTYSDGRPGGQRQGPLVNFIQAVVKMITEPGQILSGETIRVDIDGFRDKLEREEQERWAPPELGNQYT</sequence>
<organism evidence="2 3">
    <name type="scientific">Ruegeria atlantica</name>
    <dbReference type="NCBI Taxonomy" id="81569"/>
    <lineage>
        <taxon>Bacteria</taxon>
        <taxon>Pseudomonadati</taxon>
        <taxon>Pseudomonadota</taxon>
        <taxon>Alphaproteobacteria</taxon>
        <taxon>Rhodobacterales</taxon>
        <taxon>Roseobacteraceae</taxon>
        <taxon>Ruegeria</taxon>
    </lineage>
</organism>
<accession>A0AA90YT50</accession>
<evidence type="ECO:0000256" key="1">
    <source>
        <dbReference type="SAM" id="MobiDB-lite"/>
    </source>
</evidence>
<name>A0AA90YT50_9RHOB</name>
<evidence type="ECO:0000313" key="2">
    <source>
        <dbReference type="EMBL" id="NOE18392.1"/>
    </source>
</evidence>
<gene>
    <name evidence="2" type="ORF">GS634_09715</name>
</gene>
<dbReference type="Proteomes" id="UP000597886">
    <property type="component" value="Unassembled WGS sequence"/>
</dbReference>
<evidence type="ECO:0000313" key="3">
    <source>
        <dbReference type="Proteomes" id="UP000597886"/>
    </source>
</evidence>
<proteinExistence type="predicted"/>
<reference evidence="2" key="1">
    <citation type="submission" date="2019-12" db="EMBL/GenBank/DDBJ databases">
        <title>Ruegeria JWLKs population differentiation of coral mucus and skeleton niches.</title>
        <authorList>
            <person name="Luo D."/>
        </authorList>
    </citation>
    <scope>NUCLEOTIDE SEQUENCE</scope>
    <source>
        <strain evidence="2">HKCCD6181</strain>
    </source>
</reference>
<protein>
    <submittedName>
        <fullName evidence="2">Uncharacterized protein</fullName>
    </submittedName>
</protein>
<dbReference type="EMBL" id="WVRA01000003">
    <property type="protein sequence ID" value="NOE18392.1"/>
    <property type="molecule type" value="Genomic_DNA"/>
</dbReference>
<dbReference type="RefSeq" id="WP_171232745.1">
    <property type="nucleotide sequence ID" value="NZ_WVRA01000003.1"/>
</dbReference>
<feature type="region of interest" description="Disordered" evidence="1">
    <location>
        <begin position="1"/>
        <end position="21"/>
    </location>
</feature>
<dbReference type="AlphaFoldDB" id="A0AA90YT50"/>
<comment type="caution">
    <text evidence="2">The sequence shown here is derived from an EMBL/GenBank/DDBJ whole genome shotgun (WGS) entry which is preliminary data.</text>
</comment>